<sequence length="539" mass="60329">MDGVERMETTTTTDASPARSVASATSSRLLRMLGDDDDYDIVAEFRCAETGTLWVMREDARSGRRHYYDAKTNTREEKRRETWMLERRVVDEFAKDSDSDEKGRAAPRPRGWDDDARSDSDDGGEEEKFVSASTGHKYTRYRDEDRDAYYYFNHDTGETSWEHPDGDGAELLQFAGLGAVVAATAPVAAPVAAEAPRPEITREEYIEAKLQKMMLVEMKWMEKQPPVAAVPERPDGFEGVYGARDQFWDPDADTYSVDNNEGSERGDDAHADAHAAIDDLDRFTSAVDMATPEDMRPRNAAKAFLDDLLTRVYEKMEEEEDFAYAQTRANAKVAEYKKKGKIVGVRRLNVEELPEISSDFAFEKTRAEEAEKRVSARLAFNESAEARESGLAPRLIAPMDGHYTKRTTLIKFDSGHDAETLWNPRRSGYLGGSYRDDDKDDDKDGAGVSARPRERENINVDRGSAATDASDAGASPRRANADDDADDADGETTTTKPSGFFARMFAPASASVRRRKARRQLEREARELKASGYVAPWDA</sequence>
<dbReference type="SMART" id="SM00456">
    <property type="entry name" value="WW"/>
    <property type="match status" value="1"/>
</dbReference>
<reference evidence="3" key="1">
    <citation type="submission" date="2017-04" db="EMBL/GenBank/DDBJ databases">
        <title>Population genomics of picophytoplankton unveils novel chromosome hypervariability.</title>
        <authorList>
            <consortium name="DOE Joint Genome Institute"/>
            <person name="Blanc-Mathieu R."/>
            <person name="Krasovec M."/>
            <person name="Hebrard M."/>
            <person name="Yau S."/>
            <person name="Desgranges E."/>
            <person name="Martin J."/>
            <person name="Schackwitz W."/>
            <person name="Kuo A."/>
            <person name="Salin G."/>
            <person name="Donnadieu C."/>
            <person name="Desdevises Y."/>
            <person name="Sanchez-Ferandin S."/>
            <person name="Moreau H."/>
            <person name="Rivals E."/>
            <person name="Grigoriev I.V."/>
            <person name="Grimsley N."/>
            <person name="Eyre-Walker A."/>
            <person name="Piganeau G."/>
        </authorList>
    </citation>
    <scope>NUCLEOTIDE SEQUENCE [LARGE SCALE GENOMIC DNA]</scope>
    <source>
        <strain evidence="3">RCC 1115</strain>
    </source>
</reference>
<dbReference type="Gene3D" id="2.20.70.10">
    <property type="match status" value="1"/>
</dbReference>
<name>A0A1Y5HYL3_OSTTA</name>
<feature type="compositionally biased region" description="Basic and acidic residues" evidence="1">
    <location>
        <begin position="434"/>
        <end position="459"/>
    </location>
</feature>
<dbReference type="Pfam" id="PF00397">
    <property type="entry name" value="WW"/>
    <property type="match status" value="1"/>
</dbReference>
<dbReference type="InterPro" id="IPR001202">
    <property type="entry name" value="WW_dom"/>
</dbReference>
<evidence type="ECO:0000313" key="3">
    <source>
        <dbReference type="EMBL" id="OUS42300.1"/>
    </source>
</evidence>
<evidence type="ECO:0000259" key="2">
    <source>
        <dbReference type="PROSITE" id="PS50020"/>
    </source>
</evidence>
<protein>
    <recommendedName>
        <fullName evidence="2">WW domain-containing protein</fullName>
    </recommendedName>
</protein>
<dbReference type="InterPro" id="IPR036020">
    <property type="entry name" value="WW_dom_sf"/>
</dbReference>
<dbReference type="CDD" id="cd00201">
    <property type="entry name" value="WW"/>
    <property type="match status" value="1"/>
</dbReference>
<dbReference type="Proteomes" id="UP000195557">
    <property type="component" value="Unassembled WGS sequence"/>
</dbReference>
<feature type="compositionally biased region" description="Low complexity" evidence="1">
    <location>
        <begin position="463"/>
        <end position="475"/>
    </location>
</feature>
<dbReference type="SUPFAM" id="SSF51045">
    <property type="entry name" value="WW domain"/>
    <property type="match status" value="1"/>
</dbReference>
<dbReference type="EMBL" id="KZ155839">
    <property type="protein sequence ID" value="OUS42300.1"/>
    <property type="molecule type" value="Genomic_DNA"/>
</dbReference>
<feature type="region of interest" description="Disordered" evidence="1">
    <location>
        <begin position="1"/>
        <end position="23"/>
    </location>
</feature>
<dbReference type="PROSITE" id="PS50020">
    <property type="entry name" value="WW_DOMAIN_2"/>
    <property type="match status" value="1"/>
</dbReference>
<feature type="domain" description="WW" evidence="2">
    <location>
        <begin position="138"/>
        <end position="166"/>
    </location>
</feature>
<feature type="compositionally biased region" description="Basic and acidic residues" evidence="1">
    <location>
        <begin position="94"/>
        <end position="120"/>
    </location>
</feature>
<accession>A0A1Y5HYL3</accession>
<feature type="region of interest" description="Disordered" evidence="1">
    <location>
        <begin position="94"/>
        <end position="133"/>
    </location>
</feature>
<evidence type="ECO:0000256" key="1">
    <source>
        <dbReference type="SAM" id="MobiDB-lite"/>
    </source>
</evidence>
<proteinExistence type="predicted"/>
<gene>
    <name evidence="3" type="ORF">BE221DRAFT_63255</name>
</gene>
<organism evidence="3">
    <name type="scientific">Ostreococcus tauri</name>
    <name type="common">Marine green alga</name>
    <dbReference type="NCBI Taxonomy" id="70448"/>
    <lineage>
        <taxon>Eukaryota</taxon>
        <taxon>Viridiplantae</taxon>
        <taxon>Chlorophyta</taxon>
        <taxon>Mamiellophyceae</taxon>
        <taxon>Mamiellales</taxon>
        <taxon>Bathycoccaceae</taxon>
        <taxon>Ostreococcus</taxon>
    </lineage>
</organism>
<feature type="region of interest" description="Disordered" evidence="1">
    <location>
        <begin position="421"/>
        <end position="502"/>
    </location>
</feature>
<dbReference type="AlphaFoldDB" id="A0A1Y5HYL3"/>